<dbReference type="GO" id="GO:0000270">
    <property type="term" value="P:peptidoglycan metabolic process"/>
    <property type="evidence" value="ECO:0007669"/>
    <property type="project" value="InterPro"/>
</dbReference>
<feature type="transmembrane region" description="Helical" evidence="1">
    <location>
        <begin position="12"/>
        <end position="32"/>
    </location>
</feature>
<name>A0A381P8C6_9ZZZZ</name>
<evidence type="ECO:0000256" key="1">
    <source>
        <dbReference type="SAM" id="Phobius"/>
    </source>
</evidence>
<dbReference type="InterPro" id="IPR000189">
    <property type="entry name" value="Transglyc_AS"/>
</dbReference>
<feature type="domain" description="Transglycosylase SLT" evidence="2">
    <location>
        <begin position="96"/>
        <end position="194"/>
    </location>
</feature>
<proteinExistence type="predicted"/>
<dbReference type="PROSITE" id="PS00922">
    <property type="entry name" value="TRANSGLYCOSYLASE"/>
    <property type="match status" value="1"/>
</dbReference>
<accession>A0A381P8C6</accession>
<dbReference type="InterPro" id="IPR023346">
    <property type="entry name" value="Lysozyme-like_dom_sf"/>
</dbReference>
<dbReference type="PANTHER" id="PTHR37423">
    <property type="entry name" value="SOLUBLE LYTIC MUREIN TRANSGLYCOSYLASE-RELATED"/>
    <property type="match status" value="1"/>
</dbReference>
<reference evidence="3" key="1">
    <citation type="submission" date="2018-05" db="EMBL/GenBank/DDBJ databases">
        <authorList>
            <person name="Lanie J.A."/>
            <person name="Ng W.-L."/>
            <person name="Kazmierczak K.M."/>
            <person name="Andrzejewski T.M."/>
            <person name="Davidsen T.M."/>
            <person name="Wayne K.J."/>
            <person name="Tettelin H."/>
            <person name="Glass J.I."/>
            <person name="Rusch D."/>
            <person name="Podicherti R."/>
            <person name="Tsui H.-C.T."/>
            <person name="Winkler M.E."/>
        </authorList>
    </citation>
    <scope>NUCLEOTIDE SEQUENCE</scope>
</reference>
<keyword evidence="1" id="KW-1133">Transmembrane helix</keyword>
<dbReference type="Gene3D" id="1.10.530.10">
    <property type="match status" value="1"/>
</dbReference>
<dbReference type="GO" id="GO:0008933">
    <property type="term" value="F:peptidoglycan lytic transglycosylase activity"/>
    <property type="evidence" value="ECO:0007669"/>
    <property type="project" value="InterPro"/>
</dbReference>
<dbReference type="InterPro" id="IPR008258">
    <property type="entry name" value="Transglycosylase_SLT_dom_1"/>
</dbReference>
<dbReference type="GO" id="GO:0016020">
    <property type="term" value="C:membrane"/>
    <property type="evidence" value="ECO:0007669"/>
    <property type="project" value="InterPro"/>
</dbReference>
<keyword evidence="1" id="KW-0812">Transmembrane</keyword>
<protein>
    <recommendedName>
        <fullName evidence="2">Transglycosylase SLT domain-containing protein</fullName>
    </recommendedName>
</protein>
<dbReference type="PANTHER" id="PTHR37423:SF2">
    <property type="entry name" value="MEMBRANE-BOUND LYTIC MUREIN TRANSGLYCOSYLASE C"/>
    <property type="match status" value="1"/>
</dbReference>
<dbReference type="EMBL" id="UINC01000911">
    <property type="protein sequence ID" value="SUZ63206.1"/>
    <property type="molecule type" value="Genomic_DNA"/>
</dbReference>
<evidence type="ECO:0000259" key="2">
    <source>
        <dbReference type="Pfam" id="PF01464"/>
    </source>
</evidence>
<evidence type="ECO:0000313" key="3">
    <source>
        <dbReference type="EMBL" id="SUZ63206.1"/>
    </source>
</evidence>
<keyword evidence="1" id="KW-0472">Membrane</keyword>
<organism evidence="3">
    <name type="scientific">marine metagenome</name>
    <dbReference type="NCBI Taxonomy" id="408172"/>
    <lineage>
        <taxon>unclassified sequences</taxon>
        <taxon>metagenomes</taxon>
        <taxon>ecological metagenomes</taxon>
    </lineage>
</organism>
<gene>
    <name evidence="3" type="ORF">METZ01_LOCUS16060</name>
</gene>
<dbReference type="Pfam" id="PF01464">
    <property type="entry name" value="SLT"/>
    <property type="match status" value="1"/>
</dbReference>
<sequence length="317" mass="35423">MSRQTNTAQYRLIRWWYLMPLVAIPLICLAGITPVQETTETHPAAVEVVQAELPLHINEDVERWIELFQTVLKSDFEIFLSRRGAYGDLVRDALRAKGMPEDLLYLAMMESGLKPRAVSNVSAVGLWQFMSPTALQYGLRVDSYVDERRDPIGATEAALDYLTWLHGRFGSWYLAAAAYNAGPGRVERVLRRYADGRIGDENLYWEIVDHLPKETREYVPRLIAATILGNNASAYGFVVTSTERYDFELVFVPSGTSLLRVASALEIDVGILRNLNPHLVRGVTPPSEVYGVRVPVGGSQRVVASLATGPDTRRADD</sequence>
<dbReference type="SUPFAM" id="SSF53955">
    <property type="entry name" value="Lysozyme-like"/>
    <property type="match status" value="1"/>
</dbReference>
<dbReference type="AlphaFoldDB" id="A0A381P8C6"/>
<dbReference type="CDD" id="cd16894">
    <property type="entry name" value="MltD-like"/>
    <property type="match status" value="1"/>
</dbReference>